<evidence type="ECO:0000313" key="3">
    <source>
        <dbReference type="EMBL" id="KEZ14659.1"/>
    </source>
</evidence>
<feature type="chain" id="PRO_5001774170" description="Curlin" evidence="2">
    <location>
        <begin position="18"/>
        <end position="136"/>
    </location>
</feature>
<dbReference type="EMBL" id="JGVR01000049">
    <property type="protein sequence ID" value="KEZ14659.1"/>
    <property type="molecule type" value="Genomic_DNA"/>
</dbReference>
<feature type="compositionally biased region" description="Polar residues" evidence="1">
    <location>
        <begin position="61"/>
        <end position="136"/>
    </location>
</feature>
<organism evidence="3 4">
    <name type="scientific">Sphingobium yanoikuyae</name>
    <name type="common">Sphingomonas yanoikuyae</name>
    <dbReference type="NCBI Taxonomy" id="13690"/>
    <lineage>
        <taxon>Bacteria</taxon>
        <taxon>Pseudomonadati</taxon>
        <taxon>Pseudomonadota</taxon>
        <taxon>Alphaproteobacteria</taxon>
        <taxon>Sphingomonadales</taxon>
        <taxon>Sphingomonadaceae</taxon>
        <taxon>Sphingobium</taxon>
    </lineage>
</organism>
<keyword evidence="2" id="KW-0732">Signal</keyword>
<dbReference type="AlphaFoldDB" id="A0A084E9L7"/>
<accession>A0A084E9L7</accession>
<feature type="signal peptide" evidence="2">
    <location>
        <begin position="1"/>
        <end position="17"/>
    </location>
</feature>
<feature type="region of interest" description="Disordered" evidence="1">
    <location>
        <begin position="34"/>
        <end position="136"/>
    </location>
</feature>
<dbReference type="STRING" id="13690.AX777_22710"/>
<dbReference type="PATRIC" id="fig|13690.10.peg.4902"/>
<evidence type="ECO:0000256" key="1">
    <source>
        <dbReference type="SAM" id="MobiDB-lite"/>
    </source>
</evidence>
<evidence type="ECO:0000256" key="2">
    <source>
        <dbReference type="SAM" id="SignalP"/>
    </source>
</evidence>
<dbReference type="Proteomes" id="UP000028534">
    <property type="component" value="Unassembled WGS sequence"/>
</dbReference>
<evidence type="ECO:0000313" key="4">
    <source>
        <dbReference type="Proteomes" id="UP000028534"/>
    </source>
</evidence>
<evidence type="ECO:0008006" key="5">
    <source>
        <dbReference type="Google" id="ProtNLM"/>
    </source>
</evidence>
<dbReference type="RefSeq" id="WP_051887041.1">
    <property type="nucleotide sequence ID" value="NZ_JAAALC010000009.1"/>
</dbReference>
<reference evidence="3 4" key="1">
    <citation type="submission" date="2014-03" db="EMBL/GenBank/DDBJ databases">
        <title>Genome sequence of Sphingobium yanoikuyae B1.</title>
        <authorList>
            <person name="Gan H.M."/>
            <person name="Gan H.Y."/>
            <person name="Savka M.A."/>
        </authorList>
    </citation>
    <scope>NUCLEOTIDE SEQUENCE [LARGE SCALE GENOMIC DNA]</scope>
    <source>
        <strain evidence="3 4">B1</strain>
    </source>
</reference>
<name>A0A084E9L7_SPHYA</name>
<comment type="caution">
    <text evidence="3">The sequence shown here is derived from an EMBL/GenBank/DDBJ whole genome shotgun (WGS) entry which is preliminary data.</text>
</comment>
<proteinExistence type="predicted"/>
<gene>
    <name evidence="3" type="ORF">CP98_04755</name>
</gene>
<protein>
    <recommendedName>
        <fullName evidence="5">Curlin</fullName>
    </recommendedName>
</protein>
<sequence length="136" mass="14260">MTLRQFTTIIVSTLAIAASISTAEARNRSFQYSHSRNVQGPNGRGLHSSYNASRGGGQAAMTRNVQTNDGRGFSSQRGYQAQDGQFHGSTSHVTNSGKSWGRSTSATANGDGTATYHRNMTGPNGGSASWSGTIGD</sequence>